<feature type="non-terminal residue" evidence="1">
    <location>
        <position position="1"/>
    </location>
</feature>
<proteinExistence type="predicted"/>
<reference evidence="1" key="1">
    <citation type="journal article" date="2017" name="Gigascience">
        <title>The first near-complete assembly of the hexaploid bread wheat genome, Triticum aestivum.</title>
        <authorList>
            <person name="Zimin A.V."/>
            <person name="Puiu D."/>
            <person name="Hall R."/>
            <person name="Kingan S."/>
            <person name="Clavijo B.J."/>
            <person name="Salzberg S.L."/>
        </authorList>
    </citation>
    <scope>NUCLEOTIDE SEQUENCE</scope>
    <source>
        <tissue evidence="1">Leaf</tissue>
    </source>
</reference>
<reference evidence="1" key="2">
    <citation type="submission" date="2020-03" db="EMBL/GenBank/DDBJ databases">
        <title>The second near-complete assembly of the hexaploid bread wheat (Triticum aestivum) genome.</title>
        <authorList>
            <person name="Zimin A.V."/>
            <person name="Puiu D."/>
            <person name="Shumante A."/>
            <person name="Alonge M."/>
            <person name="Salzberg S.L."/>
        </authorList>
    </citation>
    <scope>NUCLEOTIDE SEQUENCE</scope>
    <source>
        <tissue evidence="1">Leaf</tissue>
    </source>
</reference>
<dbReference type="Proteomes" id="UP000815260">
    <property type="component" value="Chromosome 6B"/>
</dbReference>
<name>A0A9R1IMG3_WHEAT</name>
<organism evidence="1">
    <name type="scientific">Triticum aestivum</name>
    <name type="common">Wheat</name>
    <dbReference type="NCBI Taxonomy" id="4565"/>
    <lineage>
        <taxon>Eukaryota</taxon>
        <taxon>Viridiplantae</taxon>
        <taxon>Streptophyta</taxon>
        <taxon>Embryophyta</taxon>
        <taxon>Tracheophyta</taxon>
        <taxon>Spermatophyta</taxon>
        <taxon>Magnoliopsida</taxon>
        <taxon>Liliopsida</taxon>
        <taxon>Poales</taxon>
        <taxon>Poaceae</taxon>
        <taxon>BOP clade</taxon>
        <taxon>Pooideae</taxon>
        <taxon>Triticodae</taxon>
        <taxon>Triticeae</taxon>
        <taxon>Triticinae</taxon>
        <taxon>Triticum</taxon>
    </lineage>
</organism>
<accession>A0A9R1IMG3</accession>
<gene>
    <name evidence="1" type="ORF">CFC21_089412</name>
</gene>
<protein>
    <submittedName>
        <fullName evidence="1">Uncharacterized protein</fullName>
    </submittedName>
</protein>
<sequence>NHPAGPKT</sequence>
<dbReference type="EMBL" id="CM022227">
    <property type="protein sequence ID" value="KAF7086057.1"/>
    <property type="molecule type" value="Genomic_DNA"/>
</dbReference>
<feature type="non-terminal residue" evidence="1">
    <location>
        <position position="8"/>
    </location>
</feature>
<comment type="caution">
    <text evidence="1">The sequence shown here is derived from an EMBL/GenBank/DDBJ whole genome shotgun (WGS) entry which is preliminary data.</text>
</comment>
<evidence type="ECO:0000313" key="1">
    <source>
        <dbReference type="EMBL" id="KAF7086057.1"/>
    </source>
</evidence>